<dbReference type="EMBL" id="CAWUPB010001195">
    <property type="protein sequence ID" value="CAK7354962.1"/>
    <property type="molecule type" value="Genomic_DNA"/>
</dbReference>
<dbReference type="Pfam" id="PF13041">
    <property type="entry name" value="PPR_2"/>
    <property type="match status" value="1"/>
</dbReference>
<dbReference type="PANTHER" id="PTHR47926">
    <property type="entry name" value="PENTATRICOPEPTIDE REPEAT-CONTAINING PROTEIN"/>
    <property type="match status" value="1"/>
</dbReference>
<dbReference type="InterPro" id="IPR011990">
    <property type="entry name" value="TPR-like_helical_dom_sf"/>
</dbReference>
<dbReference type="PROSITE" id="PS51375">
    <property type="entry name" value="PPR"/>
    <property type="match status" value="3"/>
</dbReference>
<organism evidence="3 4">
    <name type="scientific">Dovyalis caffra</name>
    <dbReference type="NCBI Taxonomy" id="77055"/>
    <lineage>
        <taxon>Eukaryota</taxon>
        <taxon>Viridiplantae</taxon>
        <taxon>Streptophyta</taxon>
        <taxon>Embryophyta</taxon>
        <taxon>Tracheophyta</taxon>
        <taxon>Spermatophyta</taxon>
        <taxon>Magnoliopsida</taxon>
        <taxon>eudicotyledons</taxon>
        <taxon>Gunneridae</taxon>
        <taxon>Pentapetalae</taxon>
        <taxon>rosids</taxon>
        <taxon>fabids</taxon>
        <taxon>Malpighiales</taxon>
        <taxon>Salicaceae</taxon>
        <taxon>Flacourtieae</taxon>
        <taxon>Dovyalis</taxon>
    </lineage>
</organism>
<feature type="repeat" description="PPR" evidence="2">
    <location>
        <begin position="173"/>
        <end position="207"/>
    </location>
</feature>
<comment type="caution">
    <text evidence="3">The sequence shown here is derived from an EMBL/GenBank/DDBJ whole genome shotgun (WGS) entry which is preliminary data.</text>
</comment>
<dbReference type="FunFam" id="1.25.40.10:FF:000996">
    <property type="entry name" value="Small kernel1"/>
    <property type="match status" value="1"/>
</dbReference>
<dbReference type="InterPro" id="IPR002885">
    <property type="entry name" value="PPR_rpt"/>
</dbReference>
<dbReference type="GO" id="GO:0003723">
    <property type="term" value="F:RNA binding"/>
    <property type="evidence" value="ECO:0007669"/>
    <property type="project" value="InterPro"/>
</dbReference>
<evidence type="ECO:0008006" key="5">
    <source>
        <dbReference type="Google" id="ProtNLM"/>
    </source>
</evidence>
<evidence type="ECO:0000313" key="4">
    <source>
        <dbReference type="Proteomes" id="UP001314170"/>
    </source>
</evidence>
<proteinExistence type="predicted"/>
<sequence>MSSKTAYRLSFLLRKCATHSLICQAEQTHVQILVNNHLNNVVTLQTDVLLAYSKSGFLQEARKLFDRMPERNMHSWNIMISSYAQSSCYFDAICVFDKFLMMGFRPDHYTLPPVFKAVAGVGDWYLGFVLHGWVIRLGFEGYVVVGSSVLDFFVKVGKLVEAKRVFSNMLWRDSGVWNLMISGFGKVGFYVEALILARNMVEEGVKLDALGVPSVLNACGGEGDLMKGKEIHGLVVKSSLFDGDVVIGNSLIDMYAKCGCLGDSEKVFRYMRSLNVITWTTMISCYGLHGRAEESLALFNKMKKFGHQPNPVTLTAVLASCRHSGLIDEGRRIFYSMQLDYGLEPSVEHYACMVDLLGRFGHLEEALGLVQKMKLEATASVWGALLAGCVMHKNVNIGEIAAHRLFELEPRNPSNYIALCYIYQSHGILDGLAIARAKMRELGLAKTPGCSWITIAGRIQKFYQGYHHYPLTKVTCETLDGMIKVPMMPDDFE</sequence>
<gene>
    <name evidence="3" type="ORF">DCAF_LOCUS25427</name>
</gene>
<evidence type="ECO:0000256" key="1">
    <source>
        <dbReference type="ARBA" id="ARBA00022737"/>
    </source>
</evidence>
<keyword evidence="1" id="KW-0677">Repeat</keyword>
<evidence type="ECO:0000313" key="3">
    <source>
        <dbReference type="EMBL" id="CAK7354962.1"/>
    </source>
</evidence>
<protein>
    <recommendedName>
        <fullName evidence="5">Pentatricopeptide repeat-containing protein</fullName>
    </recommendedName>
</protein>
<dbReference type="AlphaFoldDB" id="A0AAV1SRA1"/>
<name>A0AAV1SRA1_9ROSI</name>
<reference evidence="3 4" key="1">
    <citation type="submission" date="2024-01" db="EMBL/GenBank/DDBJ databases">
        <authorList>
            <person name="Waweru B."/>
        </authorList>
    </citation>
    <scope>NUCLEOTIDE SEQUENCE [LARGE SCALE GENOMIC DNA]</scope>
</reference>
<dbReference type="PANTHER" id="PTHR47926:SF516">
    <property type="entry name" value="SMK1"/>
    <property type="match status" value="1"/>
</dbReference>
<accession>A0AAV1SRA1</accession>
<evidence type="ECO:0000256" key="2">
    <source>
        <dbReference type="PROSITE-ProRule" id="PRU00708"/>
    </source>
</evidence>
<dbReference type="Pfam" id="PF20431">
    <property type="entry name" value="E_motif"/>
    <property type="match status" value="1"/>
</dbReference>
<keyword evidence="4" id="KW-1185">Reference proteome</keyword>
<dbReference type="Pfam" id="PF01535">
    <property type="entry name" value="PPR"/>
    <property type="match status" value="5"/>
</dbReference>
<dbReference type="NCBIfam" id="TIGR00756">
    <property type="entry name" value="PPR"/>
    <property type="match status" value="3"/>
</dbReference>
<feature type="repeat" description="PPR" evidence="2">
    <location>
        <begin position="275"/>
        <end position="309"/>
    </location>
</feature>
<dbReference type="Proteomes" id="UP001314170">
    <property type="component" value="Unassembled WGS sequence"/>
</dbReference>
<dbReference type="GO" id="GO:0009451">
    <property type="term" value="P:RNA modification"/>
    <property type="evidence" value="ECO:0007669"/>
    <property type="project" value="InterPro"/>
</dbReference>
<dbReference type="InterPro" id="IPR046848">
    <property type="entry name" value="E_motif"/>
</dbReference>
<dbReference type="Gene3D" id="1.25.40.10">
    <property type="entry name" value="Tetratricopeptide repeat domain"/>
    <property type="match status" value="4"/>
</dbReference>
<feature type="repeat" description="PPR" evidence="2">
    <location>
        <begin position="72"/>
        <end position="106"/>
    </location>
</feature>
<dbReference type="InterPro" id="IPR046960">
    <property type="entry name" value="PPR_At4g14850-like_plant"/>
</dbReference>